<proteinExistence type="inferred from homology"/>
<gene>
    <name evidence="3" type="ORF">OJ252_3394</name>
</gene>
<sequence>MDPFDFPIVIDTGQFQTRIGSSVNRFPQIILDTILFEKVQIKEIKFDRKIFSDKLREDESCIETNSLCSSNNWNQQKYSLLVNDYYCIRRPFNYLDGLDWNLLETFWTDIISREMCYDTTMSPVLLSEPHNAPFDFQDHSMEFFFESLSVPSFNCVPQELLSVNAIQKCLPSILQKDSHKGSVGIIIHFGESSIRILPIASGYLLTEYIGVINLGGYSITTSLLDNLGTNFESSSPITHQDINSIKLYGIFDGIISNMIIPCLCDEIISVARKCPVDYLRLLLKNIIFIGGSSTNSLLATNFKNYFKILLKKNNLSIDEIEVINLSNSSNIEERVLGTCSTWLGGSVIAKNMEMIGCFFNKEQYDEYGSCAIRRLFDQGIFRSA</sequence>
<accession>A0ABQ8P3H2</accession>
<protein>
    <submittedName>
        <fullName evidence="3">ARP3 actin related protein</fullName>
    </submittedName>
</protein>
<dbReference type="SUPFAM" id="SSF53067">
    <property type="entry name" value="Actin-like ATPase domain"/>
    <property type="match status" value="2"/>
</dbReference>
<evidence type="ECO:0000313" key="4">
    <source>
        <dbReference type="Proteomes" id="UP001071777"/>
    </source>
</evidence>
<dbReference type="Gene3D" id="3.90.640.10">
    <property type="entry name" value="Actin, Chain A, domain 4"/>
    <property type="match status" value="1"/>
</dbReference>
<dbReference type="PANTHER" id="PTHR11937">
    <property type="entry name" value="ACTIN"/>
    <property type="match status" value="1"/>
</dbReference>
<dbReference type="EMBL" id="JAPCXB010000161">
    <property type="protein sequence ID" value="KAJ1605763.1"/>
    <property type="molecule type" value="Genomic_DNA"/>
</dbReference>
<dbReference type="Pfam" id="PF00022">
    <property type="entry name" value="Actin"/>
    <property type="match status" value="2"/>
</dbReference>
<keyword evidence="4" id="KW-1185">Reference proteome</keyword>
<comment type="similarity">
    <text evidence="2">Belongs to the actin family.</text>
</comment>
<reference evidence="3" key="1">
    <citation type="submission" date="2022-10" db="EMBL/GenBank/DDBJ databases">
        <title>Adaptive evolution leads to modifications in subtelomeric GC content in a zoonotic Cryptosporidium species.</title>
        <authorList>
            <person name="Li J."/>
            <person name="Feng Y."/>
            <person name="Xiao L."/>
        </authorList>
    </citation>
    <scope>NUCLEOTIDE SEQUENCE</scope>
    <source>
        <strain evidence="3">25894</strain>
    </source>
</reference>
<dbReference type="InterPro" id="IPR043129">
    <property type="entry name" value="ATPase_NBD"/>
</dbReference>
<evidence type="ECO:0000313" key="3">
    <source>
        <dbReference type="EMBL" id="KAJ1605763.1"/>
    </source>
</evidence>
<evidence type="ECO:0000256" key="2">
    <source>
        <dbReference type="RuleBase" id="RU000487"/>
    </source>
</evidence>
<dbReference type="Gene3D" id="3.30.420.40">
    <property type="match status" value="4"/>
</dbReference>
<organism evidence="3 4">
    <name type="scientific">Cryptosporidium canis</name>
    <dbReference type="NCBI Taxonomy" id="195482"/>
    <lineage>
        <taxon>Eukaryota</taxon>
        <taxon>Sar</taxon>
        <taxon>Alveolata</taxon>
        <taxon>Apicomplexa</taxon>
        <taxon>Conoidasida</taxon>
        <taxon>Coccidia</taxon>
        <taxon>Eucoccidiorida</taxon>
        <taxon>Eimeriorina</taxon>
        <taxon>Cryptosporidiidae</taxon>
        <taxon>Cryptosporidium</taxon>
    </lineage>
</organism>
<comment type="caution">
    <text evidence="3">The sequence shown here is derived from an EMBL/GenBank/DDBJ whole genome shotgun (WGS) entry which is preliminary data.</text>
</comment>
<dbReference type="Proteomes" id="UP001071777">
    <property type="component" value="Unassembled WGS sequence"/>
</dbReference>
<comment type="catalytic activity">
    <reaction evidence="1">
        <text>ATP + H2O = ADP + phosphate + H(+)</text>
        <dbReference type="Rhea" id="RHEA:13065"/>
        <dbReference type="ChEBI" id="CHEBI:15377"/>
        <dbReference type="ChEBI" id="CHEBI:15378"/>
        <dbReference type="ChEBI" id="CHEBI:30616"/>
        <dbReference type="ChEBI" id="CHEBI:43474"/>
        <dbReference type="ChEBI" id="CHEBI:456216"/>
    </reaction>
</comment>
<dbReference type="SMART" id="SM00268">
    <property type="entry name" value="ACTIN"/>
    <property type="match status" value="1"/>
</dbReference>
<dbReference type="InterPro" id="IPR004000">
    <property type="entry name" value="Actin"/>
</dbReference>
<evidence type="ECO:0000256" key="1">
    <source>
        <dbReference type="ARBA" id="ARBA00049360"/>
    </source>
</evidence>
<name>A0ABQ8P3H2_9CRYT</name>